<evidence type="ECO:0000259" key="12">
    <source>
        <dbReference type="PROSITE" id="PS50259"/>
    </source>
</evidence>
<keyword evidence="2" id="KW-1003">Cell membrane</keyword>
<feature type="transmembrane region" description="Helical" evidence="10">
    <location>
        <begin position="466"/>
        <end position="485"/>
    </location>
</feature>
<keyword evidence="7" id="KW-0675">Receptor</keyword>
<feature type="transmembrane region" description="Helical" evidence="10">
    <location>
        <begin position="356"/>
        <end position="377"/>
    </location>
</feature>
<evidence type="ECO:0000256" key="4">
    <source>
        <dbReference type="ARBA" id="ARBA00022989"/>
    </source>
</evidence>
<feature type="domain" description="G-protein coupled receptors family 3 profile" evidence="12">
    <location>
        <begin position="352"/>
        <end position="616"/>
    </location>
</feature>
<dbReference type="Pfam" id="PF00003">
    <property type="entry name" value="7tm_3"/>
    <property type="match status" value="1"/>
</dbReference>
<organism evidence="13 14">
    <name type="scientific">Pleurodeles waltl</name>
    <name type="common">Iberian ribbed newt</name>
    <dbReference type="NCBI Taxonomy" id="8319"/>
    <lineage>
        <taxon>Eukaryota</taxon>
        <taxon>Metazoa</taxon>
        <taxon>Chordata</taxon>
        <taxon>Craniata</taxon>
        <taxon>Vertebrata</taxon>
        <taxon>Euteleostomi</taxon>
        <taxon>Amphibia</taxon>
        <taxon>Batrachia</taxon>
        <taxon>Caudata</taxon>
        <taxon>Salamandroidea</taxon>
        <taxon>Salamandridae</taxon>
        <taxon>Pleurodelinae</taxon>
        <taxon>Pleurodeles</taxon>
    </lineage>
</organism>
<dbReference type="SUPFAM" id="SSF53822">
    <property type="entry name" value="Periplasmic binding protein-like I"/>
    <property type="match status" value="2"/>
</dbReference>
<dbReference type="GO" id="GO:0004930">
    <property type="term" value="F:G protein-coupled receptor activity"/>
    <property type="evidence" value="ECO:0007669"/>
    <property type="project" value="UniProtKB-KW"/>
</dbReference>
<keyword evidence="3 10" id="KW-0812">Transmembrane</keyword>
<dbReference type="PANTHER" id="PTHR24061">
    <property type="entry name" value="CALCIUM-SENSING RECEPTOR-RELATED"/>
    <property type="match status" value="1"/>
</dbReference>
<keyword evidence="5" id="KW-0297">G-protein coupled receptor</keyword>
<dbReference type="PANTHER" id="PTHR24061:SF585">
    <property type="entry name" value="EXTRACELLULAR CALCIUM-SENSING RECEPTOR"/>
    <property type="match status" value="1"/>
</dbReference>
<feature type="transmembrane region" description="Helical" evidence="10">
    <location>
        <begin position="578"/>
        <end position="601"/>
    </location>
</feature>
<feature type="transmembrane region" description="Helical" evidence="10">
    <location>
        <begin position="511"/>
        <end position="534"/>
    </location>
</feature>
<dbReference type="PRINTS" id="PR00248">
    <property type="entry name" value="GPCRMGR"/>
</dbReference>
<dbReference type="InterPro" id="IPR000337">
    <property type="entry name" value="GPCR_3"/>
</dbReference>
<keyword evidence="4 10" id="KW-1133">Transmembrane helix</keyword>
<keyword evidence="6 10" id="KW-0472">Membrane</keyword>
<dbReference type="EMBL" id="JANPWB010000016">
    <property type="protein sequence ID" value="KAJ1080452.1"/>
    <property type="molecule type" value="Genomic_DNA"/>
</dbReference>
<sequence>MAGPTPCWRSVAADIMLVVLLLVNAALSCTCSTPPCVLRQKEEFGYTREADVLLGGAVAVHLSGQYPDTSFVDVPKAILCQGFSTSTYRLAQAMTFAISEINANQSFLPNTTLGFKIYDTCLSSRRALQGTLWMLGGQPMPILNYRCQHKSPLLAVIGESRSTSSISMARVLGLNKLPQLLHYMKKVHFKNKVGEEIAFDSQGDPPARYDIIHWKVASDGTMQYVKVGRFDDREAEGLALRINLSVTQWNARYKERVLPPFNDKDCGKEAKWFPDQSAVRAVLLDIIKPPKKDSPLAALTVSHVLKERYQMKQLSFPDSSACWKCPSDQWSNEKRNECVPKEIEYLSYEEPLGATLTGAANLGSFSSIIILCIFVKYRHTPVVKANNRNLTYLLLGALLICFLCSLLFIGLPHPVTCLLRQSAFGIMFILCVSCVLAKTIMVVIAFNATKPGSNMRKWLGPKVPAFTISGCTLGQVLICTAWLLLCPPFPEKNMESKTDTIIFQCNECSVAAFWCMLGYMGLLAGVSFLVAFLSRRLPDSFNEAKWITFSMLVFISVWGSFVPGHLSTQGKYTVAVEVYAILSSSSGVLACIFFPKCYIILLKPERNTRENLLGKGTKTRKR</sequence>
<dbReference type="InterPro" id="IPR004073">
    <property type="entry name" value="GPCR_3_vmron_rcpt_2"/>
</dbReference>
<dbReference type="AlphaFoldDB" id="A0AAV7KPH6"/>
<dbReference type="CDD" id="cd15283">
    <property type="entry name" value="7tmC_V2R_pheromone"/>
    <property type="match status" value="1"/>
</dbReference>
<evidence type="ECO:0000256" key="5">
    <source>
        <dbReference type="ARBA" id="ARBA00023040"/>
    </source>
</evidence>
<dbReference type="InterPro" id="IPR017979">
    <property type="entry name" value="GPCR_3_CS"/>
</dbReference>
<evidence type="ECO:0000256" key="9">
    <source>
        <dbReference type="ARBA" id="ARBA00023224"/>
    </source>
</evidence>
<dbReference type="PROSITE" id="PS50259">
    <property type="entry name" value="G_PROTEIN_RECEP_F3_4"/>
    <property type="match status" value="1"/>
</dbReference>
<feature type="chain" id="PRO_5043630741" description="G-protein coupled receptors family 3 profile domain-containing protein" evidence="11">
    <location>
        <begin position="29"/>
        <end position="622"/>
    </location>
</feature>
<dbReference type="InterPro" id="IPR001828">
    <property type="entry name" value="ANF_lig-bd_rcpt"/>
</dbReference>
<feature type="transmembrane region" description="Helical" evidence="10">
    <location>
        <begin position="389"/>
        <end position="411"/>
    </location>
</feature>
<dbReference type="PRINTS" id="PR01535">
    <property type="entry name" value="VOMERONASL2R"/>
</dbReference>
<evidence type="ECO:0000256" key="10">
    <source>
        <dbReference type="SAM" id="Phobius"/>
    </source>
</evidence>
<dbReference type="PROSITE" id="PS00981">
    <property type="entry name" value="G_PROTEIN_RECEP_F3_3"/>
    <property type="match status" value="1"/>
</dbReference>
<keyword evidence="9" id="KW-0807">Transducer</keyword>
<feature type="signal peptide" evidence="11">
    <location>
        <begin position="1"/>
        <end position="28"/>
    </location>
</feature>
<dbReference type="Gene3D" id="3.40.50.2300">
    <property type="match status" value="2"/>
</dbReference>
<keyword evidence="14" id="KW-1185">Reference proteome</keyword>
<evidence type="ECO:0000256" key="11">
    <source>
        <dbReference type="SAM" id="SignalP"/>
    </source>
</evidence>
<feature type="transmembrane region" description="Helical" evidence="10">
    <location>
        <begin position="423"/>
        <end position="446"/>
    </location>
</feature>
<reference evidence="13" key="1">
    <citation type="journal article" date="2022" name="bioRxiv">
        <title>Sequencing and chromosome-scale assembly of the giantPleurodeles waltlgenome.</title>
        <authorList>
            <person name="Brown T."/>
            <person name="Elewa A."/>
            <person name="Iarovenko S."/>
            <person name="Subramanian E."/>
            <person name="Araus A.J."/>
            <person name="Petzold A."/>
            <person name="Susuki M."/>
            <person name="Suzuki K.-i.T."/>
            <person name="Hayashi T."/>
            <person name="Toyoda A."/>
            <person name="Oliveira C."/>
            <person name="Osipova E."/>
            <person name="Leigh N.D."/>
            <person name="Simon A."/>
            <person name="Yun M.H."/>
        </authorList>
    </citation>
    <scope>NUCLEOTIDE SEQUENCE</scope>
    <source>
        <strain evidence="13">20211129_DDA</strain>
        <tissue evidence="13">Liver</tissue>
    </source>
</reference>
<dbReference type="Gene3D" id="2.10.50.30">
    <property type="entry name" value="GPCR, family 3, nine cysteines domain"/>
    <property type="match status" value="1"/>
</dbReference>
<name>A0AAV7KPH6_PLEWA</name>
<evidence type="ECO:0000313" key="14">
    <source>
        <dbReference type="Proteomes" id="UP001066276"/>
    </source>
</evidence>
<evidence type="ECO:0000256" key="8">
    <source>
        <dbReference type="ARBA" id="ARBA00023180"/>
    </source>
</evidence>
<keyword evidence="11" id="KW-0732">Signal</keyword>
<dbReference type="InterPro" id="IPR028082">
    <property type="entry name" value="Peripla_BP_I"/>
</dbReference>
<dbReference type="Proteomes" id="UP001066276">
    <property type="component" value="Chromosome 12"/>
</dbReference>
<protein>
    <recommendedName>
        <fullName evidence="12">G-protein coupled receptors family 3 profile domain-containing protein</fullName>
    </recommendedName>
</protein>
<comment type="caution">
    <text evidence="13">The sequence shown here is derived from an EMBL/GenBank/DDBJ whole genome shotgun (WGS) entry which is preliminary data.</text>
</comment>
<feature type="transmembrane region" description="Helical" evidence="10">
    <location>
        <begin position="546"/>
        <end position="566"/>
    </location>
</feature>
<gene>
    <name evidence="13" type="ORF">NDU88_000652</name>
</gene>
<accession>A0AAV7KPH6</accession>
<evidence type="ECO:0000256" key="6">
    <source>
        <dbReference type="ARBA" id="ARBA00023136"/>
    </source>
</evidence>
<dbReference type="Pfam" id="PF01094">
    <property type="entry name" value="ANF_receptor"/>
    <property type="match status" value="1"/>
</dbReference>
<evidence type="ECO:0000256" key="1">
    <source>
        <dbReference type="ARBA" id="ARBA00004651"/>
    </source>
</evidence>
<dbReference type="InterPro" id="IPR017978">
    <property type="entry name" value="GPCR_3_C"/>
</dbReference>
<evidence type="ECO:0000313" key="13">
    <source>
        <dbReference type="EMBL" id="KAJ1080452.1"/>
    </source>
</evidence>
<dbReference type="GO" id="GO:0005886">
    <property type="term" value="C:plasma membrane"/>
    <property type="evidence" value="ECO:0007669"/>
    <property type="project" value="UniProtKB-SubCell"/>
</dbReference>
<evidence type="ECO:0000256" key="3">
    <source>
        <dbReference type="ARBA" id="ARBA00022692"/>
    </source>
</evidence>
<evidence type="ECO:0000256" key="7">
    <source>
        <dbReference type="ARBA" id="ARBA00023170"/>
    </source>
</evidence>
<evidence type="ECO:0000256" key="2">
    <source>
        <dbReference type="ARBA" id="ARBA00022475"/>
    </source>
</evidence>
<dbReference type="InterPro" id="IPR000068">
    <property type="entry name" value="GPCR_3_Ca_sens_rcpt-rel"/>
</dbReference>
<keyword evidence="8" id="KW-0325">Glycoprotein</keyword>
<proteinExistence type="predicted"/>
<comment type="subcellular location">
    <subcellularLocation>
        <location evidence="1">Cell membrane</location>
        <topology evidence="1">Multi-pass membrane protein</topology>
    </subcellularLocation>
</comment>
<dbReference type="InterPro" id="IPR038550">
    <property type="entry name" value="GPCR_3_9-Cys_sf"/>
</dbReference>